<organism evidence="1 2">
    <name type="scientific">BD1-7 clade bacterium</name>
    <dbReference type="NCBI Taxonomy" id="2029982"/>
    <lineage>
        <taxon>Bacteria</taxon>
        <taxon>Pseudomonadati</taxon>
        <taxon>Pseudomonadota</taxon>
        <taxon>Gammaproteobacteria</taxon>
        <taxon>Cellvibrionales</taxon>
        <taxon>Spongiibacteraceae</taxon>
        <taxon>BD1-7 clade</taxon>
    </lineage>
</organism>
<evidence type="ECO:0000313" key="2">
    <source>
        <dbReference type="Proteomes" id="UP000434580"/>
    </source>
</evidence>
<protein>
    <submittedName>
        <fullName evidence="1">Dodecin</fullName>
    </submittedName>
</protein>
<name>A0A5S9PMH6_9GAMM</name>
<dbReference type="PANTHER" id="PTHR39324:SF1">
    <property type="entry name" value="CALCIUM DODECIN"/>
    <property type="match status" value="1"/>
</dbReference>
<dbReference type="InterPro" id="IPR009923">
    <property type="entry name" value="Dodecin"/>
</dbReference>
<dbReference type="Gene3D" id="3.30.1660.10">
    <property type="entry name" value="Flavin-binding protein dodecin"/>
    <property type="match status" value="1"/>
</dbReference>
<dbReference type="AlphaFoldDB" id="A0A5S9PMH6"/>
<reference evidence="1 2" key="1">
    <citation type="submission" date="2019-11" db="EMBL/GenBank/DDBJ databases">
        <authorList>
            <person name="Holert J."/>
        </authorList>
    </citation>
    <scope>NUCLEOTIDE SEQUENCE [LARGE SCALE GENOMIC DNA]</scope>
    <source>
        <strain evidence="1">BC5_2</strain>
    </source>
</reference>
<dbReference type="Pfam" id="PF07311">
    <property type="entry name" value="Dodecin"/>
    <property type="match status" value="1"/>
</dbReference>
<gene>
    <name evidence="1" type="ORF">DPBNPPHM_01195</name>
</gene>
<dbReference type="EMBL" id="CACSII010000012">
    <property type="protein sequence ID" value="CAA0105649.1"/>
    <property type="molecule type" value="Genomic_DNA"/>
</dbReference>
<evidence type="ECO:0000313" key="1">
    <source>
        <dbReference type="EMBL" id="CAA0105649.1"/>
    </source>
</evidence>
<dbReference type="PANTHER" id="PTHR39324">
    <property type="entry name" value="CALCIUM DODECIN"/>
    <property type="match status" value="1"/>
</dbReference>
<dbReference type="Proteomes" id="UP000434580">
    <property type="component" value="Unassembled WGS sequence"/>
</dbReference>
<accession>A0A5S9PMH6</accession>
<sequence length="71" mass="8085">MKDHIYKVIEVVGSSTNSSDEAIQNAIHTASKSLDHLDWFEVAETRGHIVEGLVAHWQVRIRIGFRLENND</sequence>
<dbReference type="OrthoDB" id="9805889at2"/>
<proteinExistence type="predicted"/>
<dbReference type="InterPro" id="IPR036694">
    <property type="entry name" value="Dodecin-like_sf"/>
</dbReference>
<dbReference type="NCBIfam" id="NF043052">
    <property type="entry name" value="DodecBact"/>
    <property type="match status" value="1"/>
</dbReference>
<dbReference type="InterPro" id="IPR025543">
    <property type="entry name" value="Dodecin-like"/>
</dbReference>
<dbReference type="InterPro" id="IPR050049">
    <property type="entry name" value="Dodecin_bact"/>
</dbReference>
<dbReference type="SUPFAM" id="SSF89807">
    <property type="entry name" value="Dodecin-like"/>
    <property type="match status" value="1"/>
</dbReference>